<keyword evidence="4 6" id="KW-0238">DNA-binding</keyword>
<dbReference type="SMART" id="SM00028">
    <property type="entry name" value="TPR"/>
    <property type="match status" value="4"/>
</dbReference>
<dbReference type="Gene3D" id="1.25.40.10">
    <property type="entry name" value="Tetratricopeptide repeat domain"/>
    <property type="match status" value="2"/>
</dbReference>
<keyword evidence="3" id="KW-0805">Transcription regulation</keyword>
<name>A0ABV8HI59_9ACTN</name>
<feature type="domain" description="OmpR/PhoB-type" evidence="8">
    <location>
        <begin position="1"/>
        <end position="91"/>
    </location>
</feature>
<protein>
    <submittedName>
        <fullName evidence="9">BTAD domain-containing putative transcriptional regulator</fullName>
    </submittedName>
</protein>
<accession>A0ABV8HI59</accession>
<dbReference type="InterPro" id="IPR019734">
    <property type="entry name" value="TPR_rpt"/>
</dbReference>
<comment type="caution">
    <text evidence="9">The sequence shown here is derived from an EMBL/GenBank/DDBJ whole genome shotgun (WGS) entry which is preliminary data.</text>
</comment>
<organism evidence="9 10">
    <name type="scientific">Streptomyces polygonati</name>
    <dbReference type="NCBI Taxonomy" id="1617087"/>
    <lineage>
        <taxon>Bacteria</taxon>
        <taxon>Bacillati</taxon>
        <taxon>Actinomycetota</taxon>
        <taxon>Actinomycetes</taxon>
        <taxon>Kitasatosporales</taxon>
        <taxon>Streptomycetaceae</taxon>
        <taxon>Streptomyces</taxon>
    </lineage>
</organism>
<dbReference type="Pfam" id="PF13424">
    <property type="entry name" value="TPR_12"/>
    <property type="match status" value="1"/>
</dbReference>
<sequence>MNLRLLGPLEVDADGAPVRVGGPRQQIVLSVLALAANHVIPWDRLIGAVWDDTPPSTARSQIHICISALRRTLTPGQATIATRSPGYMLTVPDEALDAHTFHHLVADARTAVGRDEPRLAADQLRQALALWRGPALAGIPSRVVQAGAAELEEARLSATEERIRLDLHLGRHHELTGELTALAVEEPFRERIQEHLMLALYRSGRQVDALDSYRRVRTRFIDELGIEPSEELQRLHHDILTRDSRLDPPAPLPQDRSARPERVALVMVPRQLPADLPDFTGRRPELSQIRDFLLAGHDGADGSQGPDDRSGPRTVAISGQGGVGKTSLAVRAAHEASAAYPDGQLFADLGDFPDLAESAHEVRARFLRALGMSGAGIPDDLEERAELYRSRLARARALIVLDNAASEKQVAALSPGCGGCAVITTSRSRATGLPGACQLDLDVFDLARSTELLTMIIGADRTTAEPESVEALARRCGGLPLALRIAGARLAARRHWPVGRLVERLDDERHTLGELVHGNLEVRGCLRESYVALDPAARQLFRRLALLRAPDFPAWVASTLCPRGMLDAEDLLEELVDARLLEASDGAPSRAARYRFHQLVRVFARERLDAEEPAEEQRPALARTLGAWLSLAGEAHRREYGGDYLTLHGPAVRAVLPDPVRDRLLVQPMVWLEGERQSLTTGVRQAAEYDLPELCWDLALAATTLFKARGYTADWRETARTAATAARRADLRRGAAASHYSLGCLDLTQERRDSAKRHLDAALELFTALGDEHGAGLVQRSLGQFDRLTGQTETAYRRWSTALGSLRRVGDPIGEAYVLRDIAEARTAAGQYQPARKALVRALSLCRRAGSYRAEAQVRCQFGDLHLRTGRIDAAERGFHWALRIARDDRDSVGEARALHGLGLVRRRQHRYVQASTALEQALRVTRMAGDRHLESQVLLALGAGPAPENPRAGDPRSGTGEPPAAPRAPRSPAVASSSLGERLCVQPALYA</sequence>
<dbReference type="PANTHER" id="PTHR35807:SF1">
    <property type="entry name" value="TRANSCRIPTIONAL REGULATOR REDD"/>
    <property type="match status" value="1"/>
</dbReference>
<gene>
    <name evidence="9" type="ORF">ACFO3J_00640</name>
</gene>
<dbReference type="PANTHER" id="PTHR35807">
    <property type="entry name" value="TRANSCRIPTIONAL REGULATOR REDD-RELATED"/>
    <property type="match status" value="1"/>
</dbReference>
<evidence type="ECO:0000256" key="6">
    <source>
        <dbReference type="PROSITE-ProRule" id="PRU01091"/>
    </source>
</evidence>
<feature type="region of interest" description="Disordered" evidence="7">
    <location>
        <begin position="944"/>
        <end position="980"/>
    </location>
</feature>
<dbReference type="InterPro" id="IPR001867">
    <property type="entry name" value="OmpR/PhoB-type_DNA-bd"/>
</dbReference>
<dbReference type="EMBL" id="JBHSBB010000001">
    <property type="protein sequence ID" value="MFC4029971.1"/>
    <property type="molecule type" value="Genomic_DNA"/>
</dbReference>
<dbReference type="InterPro" id="IPR003593">
    <property type="entry name" value="AAA+_ATPase"/>
</dbReference>
<dbReference type="InterPro" id="IPR011990">
    <property type="entry name" value="TPR-like_helical_dom_sf"/>
</dbReference>
<dbReference type="SUPFAM" id="SSF52540">
    <property type="entry name" value="P-loop containing nucleoside triphosphate hydrolases"/>
    <property type="match status" value="1"/>
</dbReference>
<dbReference type="SUPFAM" id="SSF46894">
    <property type="entry name" value="C-terminal effector domain of the bipartite response regulators"/>
    <property type="match status" value="1"/>
</dbReference>
<dbReference type="Gene3D" id="3.40.50.300">
    <property type="entry name" value="P-loop containing nucleotide triphosphate hydrolases"/>
    <property type="match status" value="1"/>
</dbReference>
<dbReference type="Pfam" id="PF03704">
    <property type="entry name" value="BTAD"/>
    <property type="match status" value="1"/>
</dbReference>
<evidence type="ECO:0000313" key="10">
    <source>
        <dbReference type="Proteomes" id="UP001595765"/>
    </source>
</evidence>
<dbReference type="SMART" id="SM00862">
    <property type="entry name" value="Trans_reg_C"/>
    <property type="match status" value="1"/>
</dbReference>
<evidence type="ECO:0000256" key="2">
    <source>
        <dbReference type="ARBA" id="ARBA00023012"/>
    </source>
</evidence>
<proteinExistence type="inferred from homology"/>
<evidence type="ECO:0000256" key="7">
    <source>
        <dbReference type="SAM" id="MobiDB-lite"/>
    </source>
</evidence>
<dbReference type="SMART" id="SM00382">
    <property type="entry name" value="AAA"/>
    <property type="match status" value="1"/>
</dbReference>
<dbReference type="PROSITE" id="PS51755">
    <property type="entry name" value="OMPR_PHOB"/>
    <property type="match status" value="1"/>
</dbReference>
<keyword evidence="2" id="KW-0902">Two-component regulatory system</keyword>
<feature type="region of interest" description="Disordered" evidence="7">
    <location>
        <begin position="296"/>
        <end position="321"/>
    </location>
</feature>
<feature type="compositionally biased region" description="Low complexity" evidence="7">
    <location>
        <begin position="968"/>
        <end position="979"/>
    </location>
</feature>
<dbReference type="InterPro" id="IPR027417">
    <property type="entry name" value="P-loop_NTPase"/>
</dbReference>
<dbReference type="RefSeq" id="WP_386424704.1">
    <property type="nucleotide sequence ID" value="NZ_JBHSBB010000001.1"/>
</dbReference>
<evidence type="ECO:0000256" key="4">
    <source>
        <dbReference type="ARBA" id="ARBA00023125"/>
    </source>
</evidence>
<dbReference type="InterPro" id="IPR016032">
    <property type="entry name" value="Sig_transdc_resp-reg_C-effctor"/>
</dbReference>
<dbReference type="PRINTS" id="PR00364">
    <property type="entry name" value="DISEASERSIST"/>
</dbReference>
<dbReference type="Gene3D" id="1.10.10.10">
    <property type="entry name" value="Winged helix-like DNA-binding domain superfamily/Winged helix DNA-binding domain"/>
    <property type="match status" value="2"/>
</dbReference>
<dbReference type="SMART" id="SM01043">
    <property type="entry name" value="BTAD"/>
    <property type="match status" value="1"/>
</dbReference>
<feature type="region of interest" description="Disordered" evidence="7">
    <location>
        <begin position="240"/>
        <end position="260"/>
    </location>
</feature>
<dbReference type="InterPro" id="IPR051677">
    <property type="entry name" value="AfsR-DnrI-RedD_regulator"/>
</dbReference>
<reference evidence="10" key="1">
    <citation type="journal article" date="2019" name="Int. J. Syst. Evol. Microbiol.">
        <title>The Global Catalogue of Microorganisms (GCM) 10K type strain sequencing project: providing services to taxonomists for standard genome sequencing and annotation.</title>
        <authorList>
            <consortium name="The Broad Institute Genomics Platform"/>
            <consortium name="The Broad Institute Genome Sequencing Center for Infectious Disease"/>
            <person name="Wu L."/>
            <person name="Ma J."/>
        </authorList>
    </citation>
    <scope>NUCLEOTIDE SEQUENCE [LARGE SCALE GENOMIC DNA]</scope>
    <source>
        <strain evidence="10">CGMCC 4.7237</strain>
    </source>
</reference>
<dbReference type="SUPFAM" id="SSF48452">
    <property type="entry name" value="TPR-like"/>
    <property type="match status" value="2"/>
</dbReference>
<keyword evidence="10" id="KW-1185">Reference proteome</keyword>
<dbReference type="InterPro" id="IPR036388">
    <property type="entry name" value="WH-like_DNA-bd_sf"/>
</dbReference>
<dbReference type="Proteomes" id="UP001595765">
    <property type="component" value="Unassembled WGS sequence"/>
</dbReference>
<evidence type="ECO:0000313" key="9">
    <source>
        <dbReference type="EMBL" id="MFC4029971.1"/>
    </source>
</evidence>
<dbReference type="InterPro" id="IPR005158">
    <property type="entry name" value="BTAD"/>
</dbReference>
<dbReference type="CDD" id="cd15831">
    <property type="entry name" value="BTAD"/>
    <property type="match status" value="1"/>
</dbReference>
<keyword evidence="5" id="KW-0804">Transcription</keyword>
<evidence type="ECO:0000256" key="3">
    <source>
        <dbReference type="ARBA" id="ARBA00023015"/>
    </source>
</evidence>
<evidence type="ECO:0000256" key="1">
    <source>
        <dbReference type="ARBA" id="ARBA00005820"/>
    </source>
</evidence>
<evidence type="ECO:0000259" key="8">
    <source>
        <dbReference type="PROSITE" id="PS51755"/>
    </source>
</evidence>
<feature type="DNA-binding region" description="OmpR/PhoB-type" evidence="6">
    <location>
        <begin position="1"/>
        <end position="91"/>
    </location>
</feature>
<evidence type="ECO:0000256" key="5">
    <source>
        <dbReference type="ARBA" id="ARBA00023163"/>
    </source>
</evidence>
<comment type="similarity">
    <text evidence="1">Belongs to the AfsR/DnrI/RedD regulatory family.</text>
</comment>